<accession>A0ABD2ZG64</accession>
<feature type="domain" description="BHLH" evidence="8">
    <location>
        <begin position="124"/>
        <end position="173"/>
    </location>
</feature>
<dbReference type="PANTHER" id="PTHR31945:SF17">
    <property type="entry name" value="TRANSCRIPTION FACTOR FER-LIKE IRON DEFICIENCY-INDUCED TRANSCRIPTION FACTOR"/>
    <property type="match status" value="1"/>
</dbReference>
<evidence type="ECO:0000256" key="3">
    <source>
        <dbReference type="ARBA" id="ARBA00023015"/>
    </source>
</evidence>
<proteinExistence type="predicted"/>
<dbReference type="SMART" id="SM00353">
    <property type="entry name" value="HLH"/>
    <property type="match status" value="1"/>
</dbReference>
<keyword evidence="3" id="KW-0805">Transcription regulation</keyword>
<dbReference type="InterPro" id="IPR036638">
    <property type="entry name" value="HLH_DNA-bd_sf"/>
</dbReference>
<comment type="subcellular location">
    <subcellularLocation>
        <location evidence="1">Nucleus</location>
    </subcellularLocation>
</comment>
<dbReference type="InterPro" id="IPR011598">
    <property type="entry name" value="bHLH_dom"/>
</dbReference>
<evidence type="ECO:0000259" key="8">
    <source>
        <dbReference type="PROSITE" id="PS50888"/>
    </source>
</evidence>
<organism evidence="9 10">
    <name type="scientific">Cinchona calisaya</name>
    <dbReference type="NCBI Taxonomy" id="153742"/>
    <lineage>
        <taxon>Eukaryota</taxon>
        <taxon>Viridiplantae</taxon>
        <taxon>Streptophyta</taxon>
        <taxon>Embryophyta</taxon>
        <taxon>Tracheophyta</taxon>
        <taxon>Spermatophyta</taxon>
        <taxon>Magnoliopsida</taxon>
        <taxon>eudicotyledons</taxon>
        <taxon>Gunneridae</taxon>
        <taxon>Pentapetalae</taxon>
        <taxon>asterids</taxon>
        <taxon>lamiids</taxon>
        <taxon>Gentianales</taxon>
        <taxon>Rubiaceae</taxon>
        <taxon>Cinchonoideae</taxon>
        <taxon>Cinchoneae</taxon>
        <taxon>Cinchona</taxon>
    </lineage>
</organism>
<feature type="region of interest" description="Disordered" evidence="7">
    <location>
        <begin position="94"/>
        <end position="127"/>
    </location>
</feature>
<dbReference type="EMBL" id="JBJUIK010000009">
    <property type="protein sequence ID" value="KAL3518446.1"/>
    <property type="molecule type" value="Genomic_DNA"/>
</dbReference>
<dbReference type="FunFam" id="4.10.280.10:FF:000096">
    <property type="entry name" value="Basic helix-loop-helix (BHLH) DNA-binding superfamily protein"/>
    <property type="match status" value="1"/>
</dbReference>
<feature type="compositionally biased region" description="Polar residues" evidence="7">
    <location>
        <begin position="102"/>
        <end position="119"/>
    </location>
</feature>
<dbReference type="SUPFAM" id="SSF47459">
    <property type="entry name" value="HLH, helix-loop-helix DNA-binding domain"/>
    <property type="match status" value="1"/>
</dbReference>
<reference evidence="9 10" key="1">
    <citation type="submission" date="2024-11" db="EMBL/GenBank/DDBJ databases">
        <title>A near-complete genome assembly of Cinchona calisaya.</title>
        <authorList>
            <person name="Lian D.C."/>
            <person name="Zhao X.W."/>
            <person name="Wei L."/>
        </authorList>
    </citation>
    <scope>NUCLEOTIDE SEQUENCE [LARGE SCALE GENOMIC DNA]</scope>
    <source>
        <tissue evidence="9">Nenye</tissue>
    </source>
</reference>
<dbReference type="AlphaFoldDB" id="A0ABD2ZG64"/>
<dbReference type="GO" id="GO:0005634">
    <property type="term" value="C:nucleus"/>
    <property type="evidence" value="ECO:0007669"/>
    <property type="project" value="UniProtKB-SubCell"/>
</dbReference>
<keyword evidence="5" id="KW-0804">Transcription</keyword>
<protein>
    <recommendedName>
        <fullName evidence="8">BHLH domain-containing protein</fullName>
    </recommendedName>
</protein>
<keyword evidence="6" id="KW-0539">Nucleus</keyword>
<dbReference type="PROSITE" id="PS50888">
    <property type="entry name" value="BHLH"/>
    <property type="match status" value="1"/>
</dbReference>
<evidence type="ECO:0000256" key="7">
    <source>
        <dbReference type="SAM" id="MobiDB-lite"/>
    </source>
</evidence>
<evidence type="ECO:0000256" key="5">
    <source>
        <dbReference type="ARBA" id="ARBA00023163"/>
    </source>
</evidence>
<evidence type="ECO:0000256" key="4">
    <source>
        <dbReference type="ARBA" id="ARBA00023125"/>
    </source>
</evidence>
<evidence type="ECO:0000313" key="10">
    <source>
        <dbReference type="Proteomes" id="UP001630127"/>
    </source>
</evidence>
<comment type="subunit">
    <text evidence="2">Homodimer.</text>
</comment>
<evidence type="ECO:0000256" key="6">
    <source>
        <dbReference type="ARBA" id="ARBA00023242"/>
    </source>
</evidence>
<evidence type="ECO:0000313" key="9">
    <source>
        <dbReference type="EMBL" id="KAL3518446.1"/>
    </source>
</evidence>
<dbReference type="Pfam" id="PF00010">
    <property type="entry name" value="HLH"/>
    <property type="match status" value="1"/>
</dbReference>
<keyword evidence="4" id="KW-0238">DNA-binding</keyword>
<dbReference type="PANTHER" id="PTHR31945">
    <property type="entry name" value="TRANSCRIPTION FACTOR SCREAM2-RELATED"/>
    <property type="match status" value="1"/>
</dbReference>
<evidence type="ECO:0000256" key="2">
    <source>
        <dbReference type="ARBA" id="ARBA00011738"/>
    </source>
</evidence>
<dbReference type="InterPro" id="IPR051358">
    <property type="entry name" value="TF_AMS/ICE1/BHLH6-like"/>
</dbReference>
<dbReference type="Proteomes" id="UP001630127">
    <property type="component" value="Unassembled WGS sequence"/>
</dbReference>
<gene>
    <name evidence="9" type="ORF">ACH5RR_021035</name>
</gene>
<dbReference type="GO" id="GO:0003677">
    <property type="term" value="F:DNA binding"/>
    <property type="evidence" value="ECO:0007669"/>
    <property type="project" value="UniProtKB-KW"/>
</dbReference>
<name>A0ABD2ZG64_9GENT</name>
<evidence type="ECO:0000256" key="1">
    <source>
        <dbReference type="ARBA" id="ARBA00004123"/>
    </source>
</evidence>
<comment type="caution">
    <text evidence="9">The sequence shown here is derived from an EMBL/GenBank/DDBJ whole genome shotgun (WGS) entry which is preliminary data.</text>
</comment>
<keyword evidence="10" id="KW-1185">Reference proteome</keyword>
<dbReference type="GO" id="GO:0006355">
    <property type="term" value="P:regulation of DNA-templated transcription"/>
    <property type="evidence" value="ECO:0007669"/>
    <property type="project" value="UniProtKB-ARBA"/>
</dbReference>
<sequence length="308" mass="35041">MEGNVDDFGFIDCMDETNFEQFIEHTRGKTSSEPAAFNLCANFDCDHVTTTACLAAESTQFVLQLPENDDQFFDFNIKSFPEEIIEVADQKTNDHGMEEPNYSATTITTPPITCRSNSGSKKKTDRSRTIVSERKRRGWMKEKLYELRSLVPNITKMDKASIVGDAVLYVQELQMKANKLKAEIADLELSLDRPNNCRAESFLNAKKTNFYINPQAIKKIFQMKVFQVEEREFYARIVCNRGEGIATLLYSTLESLSCFKVHSSNLAAVSEAYIFTFTFNVNEFEVEINLPNLKLWIASALLSQGFVL</sequence>
<dbReference type="Gene3D" id="4.10.280.10">
    <property type="entry name" value="Helix-loop-helix DNA-binding domain"/>
    <property type="match status" value="1"/>
</dbReference>